<dbReference type="Pfam" id="PF00685">
    <property type="entry name" value="Sulfotransfer_1"/>
    <property type="match status" value="1"/>
</dbReference>
<dbReference type="Gene3D" id="3.40.50.300">
    <property type="entry name" value="P-loop containing nucleotide triphosphate hydrolases"/>
    <property type="match status" value="1"/>
</dbReference>
<organism evidence="5 6">
    <name type="scientific">Hypsibius exemplaris</name>
    <name type="common">Freshwater tardigrade</name>
    <dbReference type="NCBI Taxonomy" id="2072580"/>
    <lineage>
        <taxon>Eukaryota</taxon>
        <taxon>Metazoa</taxon>
        <taxon>Ecdysozoa</taxon>
        <taxon>Tardigrada</taxon>
        <taxon>Eutardigrada</taxon>
        <taxon>Parachela</taxon>
        <taxon>Hypsibioidea</taxon>
        <taxon>Hypsibiidae</taxon>
        <taxon>Hypsibius</taxon>
    </lineage>
</organism>
<dbReference type="PANTHER" id="PTHR11783">
    <property type="entry name" value="SULFOTRANSFERASE SULT"/>
    <property type="match status" value="1"/>
</dbReference>
<feature type="domain" description="Sulfotransferase" evidence="4">
    <location>
        <begin position="73"/>
        <end position="325"/>
    </location>
</feature>
<comment type="caution">
    <text evidence="5">The sequence shown here is derived from an EMBL/GenBank/DDBJ whole genome shotgun (WGS) entry which is preliminary data.</text>
</comment>
<accession>A0A1W0WXF2</accession>
<evidence type="ECO:0000256" key="1">
    <source>
        <dbReference type="ARBA" id="ARBA00005771"/>
    </source>
</evidence>
<keyword evidence="6" id="KW-1185">Reference proteome</keyword>
<dbReference type="AlphaFoldDB" id="A0A1W0WXF2"/>
<dbReference type="OrthoDB" id="205623at2759"/>
<evidence type="ECO:0000256" key="2">
    <source>
        <dbReference type="ARBA" id="ARBA00022679"/>
    </source>
</evidence>
<dbReference type="GO" id="GO:0008146">
    <property type="term" value="F:sulfotransferase activity"/>
    <property type="evidence" value="ECO:0007669"/>
    <property type="project" value="InterPro"/>
</dbReference>
<keyword evidence="2" id="KW-0808">Transferase</keyword>
<dbReference type="InterPro" id="IPR027417">
    <property type="entry name" value="P-loop_NTPase"/>
</dbReference>
<evidence type="ECO:0000256" key="3">
    <source>
        <dbReference type="SAM" id="MobiDB-lite"/>
    </source>
</evidence>
<gene>
    <name evidence="5" type="ORF">BV898_06159</name>
</gene>
<protein>
    <submittedName>
        <fullName evidence="5">Sulfotransferase family cytosolic 1B member 1</fullName>
    </submittedName>
</protein>
<feature type="region of interest" description="Disordered" evidence="3">
    <location>
        <begin position="1"/>
        <end position="25"/>
    </location>
</feature>
<dbReference type="InterPro" id="IPR000863">
    <property type="entry name" value="Sulfotransferase_dom"/>
</dbReference>
<dbReference type="SUPFAM" id="SSF52540">
    <property type="entry name" value="P-loop containing nucleoside triphosphate hydrolases"/>
    <property type="match status" value="1"/>
</dbReference>
<sequence>MAEKIQTVYSGAPNGVTTTGEKEVSAAKPGPTVQMWPVGYHHPDWTKDINGTKVPYPFWTVMDEVADFQAAKEDIAICTFPKCGTTWMNAIVEMITKNADPACLHDGKSLEWKNPYLELSDPTWPPERRPNRLLATLPPGRVFFTHLGYDALPKSIAKNNTKIVYVVRNPKDTIVSMYHFFRSHYPMQYHGDLQEIINSFTEDRVMYGPFYDHTASYVRQKGKNPNIFFTSFEELSENFVDVVTRLAAFLERDLTPEQIQVIFYECAFDQMKNNETVNKAAVGARGYFDFSKSPFIRAGKVGNWKSHFTPEQNLQIDAWTDKNLQRPELQGLKFRYE</sequence>
<evidence type="ECO:0000259" key="4">
    <source>
        <dbReference type="Pfam" id="PF00685"/>
    </source>
</evidence>
<comment type="similarity">
    <text evidence="1">Belongs to the sulfotransferase 1 family.</text>
</comment>
<proteinExistence type="inferred from homology"/>
<reference evidence="6" key="1">
    <citation type="submission" date="2017-01" db="EMBL/GenBank/DDBJ databases">
        <title>Comparative genomics of anhydrobiosis in the tardigrade Hypsibius dujardini.</title>
        <authorList>
            <person name="Yoshida Y."/>
            <person name="Koutsovoulos G."/>
            <person name="Laetsch D."/>
            <person name="Stevens L."/>
            <person name="Kumar S."/>
            <person name="Horikawa D."/>
            <person name="Ishino K."/>
            <person name="Komine S."/>
            <person name="Tomita M."/>
            <person name="Blaxter M."/>
            <person name="Arakawa K."/>
        </authorList>
    </citation>
    <scope>NUCLEOTIDE SEQUENCE [LARGE SCALE GENOMIC DNA]</scope>
    <source>
        <strain evidence="6">Z151</strain>
    </source>
</reference>
<name>A0A1W0WXF2_HYPEX</name>
<evidence type="ECO:0000313" key="5">
    <source>
        <dbReference type="EMBL" id="OQV19891.1"/>
    </source>
</evidence>
<evidence type="ECO:0000313" key="6">
    <source>
        <dbReference type="Proteomes" id="UP000192578"/>
    </source>
</evidence>
<dbReference type="Proteomes" id="UP000192578">
    <property type="component" value="Unassembled WGS sequence"/>
</dbReference>
<dbReference type="EMBL" id="MTYJ01000035">
    <property type="protein sequence ID" value="OQV19891.1"/>
    <property type="molecule type" value="Genomic_DNA"/>
</dbReference>